<gene>
    <name evidence="2" type="ORF">DDQ50_12815</name>
</gene>
<proteinExistence type="predicted"/>
<dbReference type="OrthoDB" id="9793039at2"/>
<reference evidence="2 3" key="1">
    <citation type="submission" date="2018-05" db="EMBL/GenBank/DDBJ databases">
        <title>Amnibacterium sp. M8JJ-5, whole genome shotgun sequence.</title>
        <authorList>
            <person name="Tuo L."/>
        </authorList>
    </citation>
    <scope>NUCLEOTIDE SEQUENCE [LARGE SCALE GENOMIC DNA]</scope>
    <source>
        <strain evidence="2 3">M8JJ-5</strain>
    </source>
</reference>
<dbReference type="EMBL" id="QEOP01000002">
    <property type="protein sequence ID" value="PVZ94575.1"/>
    <property type="molecule type" value="Genomic_DNA"/>
</dbReference>
<dbReference type="PROSITE" id="PS51819">
    <property type="entry name" value="VOC"/>
    <property type="match status" value="2"/>
</dbReference>
<accession>A0A2V1HPW8</accession>
<dbReference type="Gene3D" id="3.10.180.10">
    <property type="entry name" value="2,3-Dihydroxybiphenyl 1,2-Dioxygenase, domain 1"/>
    <property type="match status" value="2"/>
</dbReference>
<dbReference type="RefSeq" id="WP_116757086.1">
    <property type="nucleotide sequence ID" value="NZ_JBHUEX010000001.1"/>
</dbReference>
<name>A0A2V1HPW8_9MICO</name>
<dbReference type="InterPro" id="IPR052164">
    <property type="entry name" value="Anthracycline_SecMetBiosynth"/>
</dbReference>
<dbReference type="Pfam" id="PF18029">
    <property type="entry name" value="Glyoxalase_6"/>
    <property type="match status" value="2"/>
</dbReference>
<dbReference type="PANTHER" id="PTHR33993:SF14">
    <property type="entry name" value="GB|AAF24581.1"/>
    <property type="match status" value="1"/>
</dbReference>
<dbReference type="InterPro" id="IPR037523">
    <property type="entry name" value="VOC_core"/>
</dbReference>
<keyword evidence="3" id="KW-1185">Reference proteome</keyword>
<dbReference type="CDD" id="cd07247">
    <property type="entry name" value="SgaA_N_like"/>
    <property type="match status" value="1"/>
</dbReference>
<evidence type="ECO:0000313" key="3">
    <source>
        <dbReference type="Proteomes" id="UP000244893"/>
    </source>
</evidence>
<sequence>MTNPPRTYLQGVPSWIDTEQPDPDQAAEFYAALFGWEFHQVTPAAAPVVYLVATLDGEDVAGLGGVPDGATETAWNTYIAVDDADLSARRVEAAGGSIVVAAEDAGPGGRSATVADPAGARFRLWQARRRLGAQIVNAPGSWNFSTLHTPDPDAALAFYGEVFGWEALGRDPGLGDVMVAVPGYGDHLEATVDPDIRDRQAFAPDRFEDVVAWVGSTSTGETAGWKVQFTVADRDAVRTAAVAFGGTVVSTRDTDWTLEALIEDPQGARFVASQFLGG</sequence>
<organism evidence="2 3">
    <name type="scientific">Amnibacterium flavum</name>
    <dbReference type="NCBI Taxonomy" id="2173173"/>
    <lineage>
        <taxon>Bacteria</taxon>
        <taxon>Bacillati</taxon>
        <taxon>Actinomycetota</taxon>
        <taxon>Actinomycetes</taxon>
        <taxon>Micrococcales</taxon>
        <taxon>Microbacteriaceae</taxon>
        <taxon>Amnibacterium</taxon>
    </lineage>
</organism>
<dbReference type="InterPro" id="IPR041581">
    <property type="entry name" value="Glyoxalase_6"/>
</dbReference>
<feature type="domain" description="VOC" evidence="1">
    <location>
        <begin position="141"/>
        <end position="275"/>
    </location>
</feature>
<dbReference type="SUPFAM" id="SSF54593">
    <property type="entry name" value="Glyoxalase/Bleomycin resistance protein/Dihydroxybiphenyl dioxygenase"/>
    <property type="match status" value="2"/>
</dbReference>
<feature type="domain" description="VOC" evidence="1">
    <location>
        <begin position="12"/>
        <end position="127"/>
    </location>
</feature>
<evidence type="ECO:0000259" key="1">
    <source>
        <dbReference type="PROSITE" id="PS51819"/>
    </source>
</evidence>
<evidence type="ECO:0000313" key="2">
    <source>
        <dbReference type="EMBL" id="PVZ94575.1"/>
    </source>
</evidence>
<comment type="caution">
    <text evidence="2">The sequence shown here is derived from an EMBL/GenBank/DDBJ whole genome shotgun (WGS) entry which is preliminary data.</text>
</comment>
<protein>
    <submittedName>
        <fullName evidence="2">Glyoxalase</fullName>
    </submittedName>
</protein>
<dbReference type="PANTHER" id="PTHR33993">
    <property type="entry name" value="GLYOXALASE-RELATED"/>
    <property type="match status" value="1"/>
</dbReference>
<dbReference type="Proteomes" id="UP000244893">
    <property type="component" value="Unassembled WGS sequence"/>
</dbReference>
<dbReference type="AlphaFoldDB" id="A0A2V1HPW8"/>
<dbReference type="InterPro" id="IPR029068">
    <property type="entry name" value="Glyas_Bleomycin-R_OHBP_Dase"/>
</dbReference>